<dbReference type="SMART" id="SM00356">
    <property type="entry name" value="ZnF_C3H1"/>
    <property type="match status" value="1"/>
</dbReference>
<feature type="compositionally biased region" description="Basic residues" evidence="5">
    <location>
        <begin position="123"/>
        <end position="138"/>
    </location>
</feature>
<keyword evidence="2 4" id="KW-0863">Zinc-finger</keyword>
<feature type="region of interest" description="Disordered" evidence="5">
    <location>
        <begin position="306"/>
        <end position="331"/>
    </location>
</feature>
<reference evidence="7" key="1">
    <citation type="submission" date="2020-05" db="EMBL/GenBank/DDBJ databases">
        <title>Phylogenomic resolution of chytrid fungi.</title>
        <authorList>
            <person name="Stajich J.E."/>
            <person name="Amses K."/>
            <person name="Simmons R."/>
            <person name="Seto K."/>
            <person name="Myers J."/>
            <person name="Bonds A."/>
            <person name="Quandt C.A."/>
            <person name="Barry K."/>
            <person name="Liu P."/>
            <person name="Grigoriev I."/>
            <person name="Longcore J.E."/>
            <person name="James T.Y."/>
        </authorList>
    </citation>
    <scope>NUCLEOTIDE SEQUENCE</scope>
    <source>
        <strain evidence="7">PLAUS21</strain>
    </source>
</reference>
<gene>
    <name evidence="7" type="ORF">HK103_002681</name>
</gene>
<evidence type="ECO:0000256" key="5">
    <source>
        <dbReference type="SAM" id="MobiDB-lite"/>
    </source>
</evidence>
<dbReference type="GO" id="GO:0003723">
    <property type="term" value="F:RNA binding"/>
    <property type="evidence" value="ECO:0007669"/>
    <property type="project" value="InterPro"/>
</dbReference>
<evidence type="ECO:0000256" key="4">
    <source>
        <dbReference type="PROSITE-ProRule" id="PRU00723"/>
    </source>
</evidence>
<protein>
    <recommendedName>
        <fullName evidence="6">C3H1-type domain-containing protein</fullName>
    </recommendedName>
</protein>
<dbReference type="PROSITE" id="PS00028">
    <property type="entry name" value="ZINC_FINGER_C2H2_1"/>
    <property type="match status" value="1"/>
</dbReference>
<dbReference type="Pfam" id="PF10453">
    <property type="entry name" value="NUFIP1"/>
    <property type="match status" value="1"/>
</dbReference>
<proteinExistence type="predicted"/>
<evidence type="ECO:0000313" key="7">
    <source>
        <dbReference type="EMBL" id="KAJ3262268.1"/>
    </source>
</evidence>
<dbReference type="InterPro" id="IPR036855">
    <property type="entry name" value="Znf_CCCH_sf"/>
</dbReference>
<sequence length="331" mass="38542">MEKKEPEKPEIIPYVRPPVPPPKQQTLSEQWQEYTKSRSSVPAPVSYSAQPLSQAELQAQYQQQWMHYQAQMAIMQQYAQAQMANNPQLYGGYPYDYSQYYQQDYSQQYVPPPQYPPLEQPYHKGKAQRGKNKAKRGGGTHPQAPVRPPPPIKTCENCDKEFNNITVYEQHMAAHKKCDHCDFIAIPKVLATHEQDEHGINVEIKYRWTNNRVPMLNTEEEIAAWIAERKKNFPTRENVKEKNEKFQLKRDRGDVIIDPGKLKKQKTVSLRTDLTEKSDSELVNDSDRVCKYFLKNRCRRGDSCQFKHESAPNTTSISQSEERKPLLDMVN</sequence>
<dbReference type="InterPro" id="IPR000571">
    <property type="entry name" value="Znf_CCCH"/>
</dbReference>
<evidence type="ECO:0000256" key="3">
    <source>
        <dbReference type="ARBA" id="ARBA00022833"/>
    </source>
</evidence>
<dbReference type="InterPro" id="IPR039136">
    <property type="entry name" value="NUFIP1-like"/>
</dbReference>
<feature type="zinc finger region" description="C3H1-type" evidence="4">
    <location>
        <begin position="284"/>
        <end position="311"/>
    </location>
</feature>
<dbReference type="PANTHER" id="PTHR13309:SF0">
    <property type="entry name" value="FMR1-INTERACTING PROTEIN NUFIP1"/>
    <property type="match status" value="1"/>
</dbReference>
<dbReference type="InterPro" id="IPR013087">
    <property type="entry name" value="Znf_C2H2_type"/>
</dbReference>
<keyword evidence="1 4" id="KW-0479">Metal-binding</keyword>
<dbReference type="EMBL" id="JADGKB010000002">
    <property type="protein sequence ID" value="KAJ3262268.1"/>
    <property type="molecule type" value="Genomic_DNA"/>
</dbReference>
<evidence type="ECO:0000313" key="8">
    <source>
        <dbReference type="Proteomes" id="UP001210925"/>
    </source>
</evidence>
<feature type="domain" description="C3H1-type" evidence="6">
    <location>
        <begin position="284"/>
        <end position="311"/>
    </location>
</feature>
<feature type="compositionally biased region" description="Basic and acidic residues" evidence="5">
    <location>
        <begin position="1"/>
        <end position="10"/>
    </location>
</feature>
<dbReference type="GO" id="GO:0005634">
    <property type="term" value="C:nucleus"/>
    <property type="evidence" value="ECO:0007669"/>
    <property type="project" value="TreeGrafter"/>
</dbReference>
<dbReference type="InterPro" id="IPR041367">
    <property type="entry name" value="Znf-CCCH_4"/>
</dbReference>
<dbReference type="AlphaFoldDB" id="A0AAD5UMJ6"/>
<dbReference type="GO" id="GO:0008270">
    <property type="term" value="F:zinc ion binding"/>
    <property type="evidence" value="ECO:0007669"/>
    <property type="project" value="UniProtKB-KW"/>
</dbReference>
<feature type="region of interest" description="Disordered" evidence="5">
    <location>
        <begin position="108"/>
        <end position="152"/>
    </location>
</feature>
<accession>A0AAD5UMJ6</accession>
<comment type="caution">
    <text evidence="7">The sequence shown here is derived from an EMBL/GenBank/DDBJ whole genome shotgun (WGS) entry which is preliminary data.</text>
</comment>
<dbReference type="Pfam" id="PF18044">
    <property type="entry name" value="zf-CCCH_4"/>
    <property type="match status" value="1"/>
</dbReference>
<evidence type="ECO:0000256" key="2">
    <source>
        <dbReference type="ARBA" id="ARBA00022771"/>
    </source>
</evidence>
<keyword evidence="3 4" id="KW-0862">Zinc</keyword>
<dbReference type="Gene3D" id="4.10.1000.10">
    <property type="entry name" value="Zinc finger, CCCH-type"/>
    <property type="match status" value="1"/>
</dbReference>
<dbReference type="PANTHER" id="PTHR13309">
    <property type="entry name" value="NUCLEAR FRAGILE X MENTAL RETARDATION PROTEIN INTERACTING PROTEIN 1"/>
    <property type="match status" value="1"/>
</dbReference>
<feature type="compositionally biased region" description="Basic and acidic residues" evidence="5">
    <location>
        <begin position="320"/>
        <end position="331"/>
    </location>
</feature>
<feature type="compositionally biased region" description="Pro residues" evidence="5">
    <location>
        <begin position="110"/>
        <end position="119"/>
    </location>
</feature>
<evidence type="ECO:0000259" key="6">
    <source>
        <dbReference type="PROSITE" id="PS50103"/>
    </source>
</evidence>
<dbReference type="InterPro" id="IPR019496">
    <property type="entry name" value="NUFIP1_cons_dom"/>
</dbReference>
<dbReference type="SUPFAM" id="SSF90229">
    <property type="entry name" value="CCCH zinc finger"/>
    <property type="match status" value="1"/>
</dbReference>
<organism evidence="7 8">
    <name type="scientific">Boothiomyces macroporosus</name>
    <dbReference type="NCBI Taxonomy" id="261099"/>
    <lineage>
        <taxon>Eukaryota</taxon>
        <taxon>Fungi</taxon>
        <taxon>Fungi incertae sedis</taxon>
        <taxon>Chytridiomycota</taxon>
        <taxon>Chytridiomycota incertae sedis</taxon>
        <taxon>Chytridiomycetes</taxon>
        <taxon>Rhizophydiales</taxon>
        <taxon>Terramycetaceae</taxon>
        <taxon>Boothiomyces</taxon>
    </lineage>
</organism>
<dbReference type="PROSITE" id="PS50103">
    <property type="entry name" value="ZF_C3H1"/>
    <property type="match status" value="1"/>
</dbReference>
<dbReference type="Proteomes" id="UP001210925">
    <property type="component" value="Unassembled WGS sequence"/>
</dbReference>
<evidence type="ECO:0000256" key="1">
    <source>
        <dbReference type="ARBA" id="ARBA00022723"/>
    </source>
</evidence>
<keyword evidence="8" id="KW-1185">Reference proteome</keyword>
<name>A0AAD5UMJ6_9FUNG</name>
<dbReference type="GO" id="GO:0000492">
    <property type="term" value="P:box C/D snoRNP assembly"/>
    <property type="evidence" value="ECO:0007669"/>
    <property type="project" value="TreeGrafter"/>
</dbReference>
<feature type="region of interest" description="Disordered" evidence="5">
    <location>
        <begin position="1"/>
        <end position="30"/>
    </location>
</feature>